<dbReference type="SUPFAM" id="SSF51206">
    <property type="entry name" value="cAMP-binding domain-like"/>
    <property type="match status" value="1"/>
</dbReference>
<name>A0ABY7RWE7_9FLAO</name>
<dbReference type="InterPro" id="IPR018490">
    <property type="entry name" value="cNMP-bd_dom_sf"/>
</dbReference>
<evidence type="ECO:0000259" key="1">
    <source>
        <dbReference type="PROSITE" id="PS50042"/>
    </source>
</evidence>
<dbReference type="InterPro" id="IPR000595">
    <property type="entry name" value="cNMP-bd_dom"/>
</dbReference>
<dbReference type="PROSITE" id="PS50042">
    <property type="entry name" value="CNMP_BINDING_3"/>
    <property type="match status" value="1"/>
</dbReference>
<sequence length="160" mass="18762">MENQSFDFFKSKFNVSKETFIILKNLSTQKKLKARESIINQGGMSNKLYFLTSGLMRSVRLSETGKEYTKNIYSPISFVGPFSSILTKRPSLLTYETLTDCNVYELNFEDFYRLTKTNIDISNVYNRVLEYLFIIYEKKQFESLSLNATERYQLLKNSIP</sequence>
<dbReference type="InterPro" id="IPR014710">
    <property type="entry name" value="RmlC-like_jellyroll"/>
</dbReference>
<dbReference type="CDD" id="cd00038">
    <property type="entry name" value="CAP_ED"/>
    <property type="match status" value="1"/>
</dbReference>
<dbReference type="Proteomes" id="UP001202717">
    <property type="component" value="Chromosome"/>
</dbReference>
<evidence type="ECO:0000313" key="2">
    <source>
        <dbReference type="EMBL" id="WCO01466.1"/>
    </source>
</evidence>
<dbReference type="RefSeq" id="WP_249993220.1">
    <property type="nucleotide sequence ID" value="NZ_CP116221.1"/>
</dbReference>
<proteinExistence type="predicted"/>
<protein>
    <submittedName>
        <fullName evidence="2">Cyclic nucleotide-binding domain-containing protein</fullName>
    </submittedName>
</protein>
<evidence type="ECO:0000313" key="3">
    <source>
        <dbReference type="Proteomes" id="UP001202717"/>
    </source>
</evidence>
<organism evidence="2 3">
    <name type="scientific">Psychroserpens ponticola</name>
    <dbReference type="NCBI Taxonomy" id="2932268"/>
    <lineage>
        <taxon>Bacteria</taxon>
        <taxon>Pseudomonadati</taxon>
        <taxon>Bacteroidota</taxon>
        <taxon>Flavobacteriia</taxon>
        <taxon>Flavobacteriales</taxon>
        <taxon>Flavobacteriaceae</taxon>
        <taxon>Psychroserpens</taxon>
    </lineage>
</organism>
<dbReference type="EMBL" id="CP116221">
    <property type="protein sequence ID" value="WCO01466.1"/>
    <property type="molecule type" value="Genomic_DNA"/>
</dbReference>
<reference evidence="2 3" key="1">
    <citation type="submission" date="2023-01" db="EMBL/GenBank/DDBJ databases">
        <title>Psychroserpens ponticola sp. nov., isolated from seawater.</title>
        <authorList>
            <person name="Kristyanto S."/>
            <person name="Jung J."/>
            <person name="Kim J.M."/>
            <person name="Jeon C.O."/>
        </authorList>
    </citation>
    <scope>NUCLEOTIDE SEQUENCE [LARGE SCALE GENOMIC DNA]</scope>
    <source>
        <strain evidence="2 3">MSW6</strain>
    </source>
</reference>
<keyword evidence="3" id="KW-1185">Reference proteome</keyword>
<dbReference type="Gene3D" id="2.60.120.10">
    <property type="entry name" value="Jelly Rolls"/>
    <property type="match status" value="1"/>
</dbReference>
<feature type="domain" description="Cyclic nucleotide-binding" evidence="1">
    <location>
        <begin position="22"/>
        <end position="114"/>
    </location>
</feature>
<accession>A0ABY7RWE7</accession>
<dbReference type="Pfam" id="PF00027">
    <property type="entry name" value="cNMP_binding"/>
    <property type="match status" value="1"/>
</dbReference>
<gene>
    <name evidence="2" type="ORF">MUN68_015545</name>
</gene>